<dbReference type="STRING" id="1764295.A0A5B8MKR8"/>
<gene>
    <name evidence="2" type="ORF">A3770_04p31620</name>
</gene>
<accession>A0A5B8MKR8</accession>
<dbReference type="InterPro" id="IPR004046">
    <property type="entry name" value="GST_C"/>
</dbReference>
<name>A0A5B8MKR8_9CHLO</name>
<keyword evidence="3" id="KW-1185">Reference proteome</keyword>
<dbReference type="AlphaFoldDB" id="A0A5B8MKR8"/>
<dbReference type="Gene3D" id="3.40.30.10">
    <property type="entry name" value="Glutaredoxin"/>
    <property type="match status" value="1"/>
</dbReference>
<dbReference type="Proteomes" id="UP000316726">
    <property type="component" value="Chromosome 4"/>
</dbReference>
<dbReference type="Pfam" id="PF00043">
    <property type="entry name" value="GST_C"/>
    <property type="match status" value="1"/>
</dbReference>
<dbReference type="SUPFAM" id="SSF47616">
    <property type="entry name" value="GST C-terminal domain-like"/>
    <property type="match status" value="1"/>
</dbReference>
<reference evidence="2 3" key="1">
    <citation type="submission" date="2018-07" db="EMBL/GenBank/DDBJ databases">
        <title>The complete nuclear genome of the prasinophyte Chloropicon primus (CCMP1205).</title>
        <authorList>
            <person name="Pombert J.-F."/>
            <person name="Otis C."/>
            <person name="Turmel M."/>
            <person name="Lemieux C."/>
        </authorList>
    </citation>
    <scope>NUCLEOTIDE SEQUENCE [LARGE SCALE GENOMIC DNA]</scope>
    <source>
        <strain evidence="2 3">CCMP1205</strain>
    </source>
</reference>
<organism evidence="2 3">
    <name type="scientific">Chloropicon primus</name>
    <dbReference type="NCBI Taxonomy" id="1764295"/>
    <lineage>
        <taxon>Eukaryota</taxon>
        <taxon>Viridiplantae</taxon>
        <taxon>Chlorophyta</taxon>
        <taxon>Chloropicophyceae</taxon>
        <taxon>Chloropicales</taxon>
        <taxon>Chloropicaceae</taxon>
        <taxon>Chloropicon</taxon>
    </lineage>
</organism>
<dbReference type="SUPFAM" id="SSF52833">
    <property type="entry name" value="Thioredoxin-like"/>
    <property type="match status" value="1"/>
</dbReference>
<protein>
    <recommendedName>
        <fullName evidence="1">Glutathione S-transferase C-terminal domain-containing protein</fullName>
    </recommendedName>
</protein>
<dbReference type="OrthoDB" id="414243at2759"/>
<dbReference type="InterPro" id="IPR036282">
    <property type="entry name" value="Glutathione-S-Trfase_C_sf"/>
</dbReference>
<evidence type="ECO:0000313" key="2">
    <source>
        <dbReference type="EMBL" id="QDZ20644.1"/>
    </source>
</evidence>
<sequence>MITIYYWAAMKKFQGRGFPIALALEFAGVPYEVLGNDDLPESFCFAVPIVKLSTGQLMSQTPMIMDVLGSEFGLGGSTPAEKVDCKQLLLDFNDMFDEVQKDGKWTAENGRQDKWFALVEKRLQASKFLVSSEITVADLHAFWFASWFSEMSEVSAVKKLTTNGVQIFP</sequence>
<proteinExistence type="predicted"/>
<dbReference type="EMBL" id="CP031037">
    <property type="protein sequence ID" value="QDZ20644.1"/>
    <property type="molecule type" value="Genomic_DNA"/>
</dbReference>
<evidence type="ECO:0000259" key="1">
    <source>
        <dbReference type="Pfam" id="PF00043"/>
    </source>
</evidence>
<dbReference type="Gene3D" id="1.20.1050.10">
    <property type="match status" value="1"/>
</dbReference>
<feature type="domain" description="Glutathione S-transferase C-terminal" evidence="1">
    <location>
        <begin position="108"/>
        <end position="151"/>
    </location>
</feature>
<dbReference type="InterPro" id="IPR036249">
    <property type="entry name" value="Thioredoxin-like_sf"/>
</dbReference>
<evidence type="ECO:0000313" key="3">
    <source>
        <dbReference type="Proteomes" id="UP000316726"/>
    </source>
</evidence>